<dbReference type="AlphaFoldDB" id="A0A220MKZ5"/>
<sequence length="202" mass="22795">MTLVKGMKGKESRMRLLTIAADEFANRGFHETKVSTIVTRAGLTQPSFYLYFSNKEAIFDELVNEFRTRLRMLVQKSRFTPTVETHDVPKQLLMTLETIFRFLAATPNLTRIGLFLDPKSDQIKEELTSLLIDNLRAEQQMGHFRSELAMETVAECIVGIVERLTLSLLLPGIKGPESLALQVVNLLLYGMLANGDTTIQDS</sequence>
<dbReference type="PANTHER" id="PTHR43479">
    <property type="entry name" value="ACREF/ENVCD OPERON REPRESSOR-RELATED"/>
    <property type="match status" value="1"/>
</dbReference>
<dbReference type="InterPro" id="IPR009057">
    <property type="entry name" value="Homeodomain-like_sf"/>
</dbReference>
<dbReference type="Pfam" id="PF00440">
    <property type="entry name" value="TetR_N"/>
    <property type="match status" value="1"/>
</dbReference>
<dbReference type="PRINTS" id="PR00455">
    <property type="entry name" value="HTHTETR"/>
</dbReference>
<dbReference type="InterPro" id="IPR050624">
    <property type="entry name" value="HTH-type_Tx_Regulator"/>
</dbReference>
<evidence type="ECO:0000259" key="3">
    <source>
        <dbReference type="PROSITE" id="PS50977"/>
    </source>
</evidence>
<dbReference type="KEGG" id="bfm:BP422_18930"/>
<dbReference type="Proteomes" id="UP000197781">
    <property type="component" value="Chromosome"/>
</dbReference>
<dbReference type="GO" id="GO:0003677">
    <property type="term" value="F:DNA binding"/>
    <property type="evidence" value="ECO:0007669"/>
    <property type="project" value="UniProtKB-UniRule"/>
</dbReference>
<reference evidence="4 5" key="1">
    <citation type="submission" date="2016-11" db="EMBL/GenBank/DDBJ databases">
        <authorList>
            <person name="Jaros S."/>
            <person name="Januszkiewicz K."/>
            <person name="Wedrychowicz H."/>
        </authorList>
    </citation>
    <scope>NUCLEOTIDE SEQUENCE [LARGE SCALE GENOMIC DNA]</scope>
    <source>
        <strain evidence="4 5">NF2</strain>
    </source>
</reference>
<name>A0A220MKZ5_9BACL</name>
<feature type="domain" description="HTH tetR-type" evidence="3">
    <location>
        <begin position="10"/>
        <end position="70"/>
    </location>
</feature>
<organism evidence="4 5">
    <name type="scientific">Brevibacillus formosus</name>
    <dbReference type="NCBI Taxonomy" id="54913"/>
    <lineage>
        <taxon>Bacteria</taxon>
        <taxon>Bacillati</taxon>
        <taxon>Bacillota</taxon>
        <taxon>Bacilli</taxon>
        <taxon>Bacillales</taxon>
        <taxon>Paenibacillaceae</taxon>
        <taxon>Brevibacillus</taxon>
    </lineage>
</organism>
<dbReference type="SUPFAM" id="SSF46689">
    <property type="entry name" value="Homeodomain-like"/>
    <property type="match status" value="1"/>
</dbReference>
<evidence type="ECO:0000256" key="1">
    <source>
        <dbReference type="ARBA" id="ARBA00023125"/>
    </source>
</evidence>
<evidence type="ECO:0000313" key="4">
    <source>
        <dbReference type="EMBL" id="ASJ55435.1"/>
    </source>
</evidence>
<proteinExistence type="predicted"/>
<feature type="DNA-binding region" description="H-T-H motif" evidence="2">
    <location>
        <begin position="33"/>
        <end position="52"/>
    </location>
</feature>
<dbReference type="PANTHER" id="PTHR43479:SF8">
    <property type="entry name" value="TRANSCRIPTIONAL REGULATOR, TETR FAMILY"/>
    <property type="match status" value="1"/>
</dbReference>
<dbReference type="InterPro" id="IPR001647">
    <property type="entry name" value="HTH_TetR"/>
</dbReference>
<dbReference type="PROSITE" id="PS50977">
    <property type="entry name" value="HTH_TETR_2"/>
    <property type="match status" value="1"/>
</dbReference>
<accession>A0A220MKZ5</accession>
<dbReference type="Gene3D" id="1.10.10.60">
    <property type="entry name" value="Homeodomain-like"/>
    <property type="match status" value="1"/>
</dbReference>
<evidence type="ECO:0000256" key="2">
    <source>
        <dbReference type="PROSITE-ProRule" id="PRU00335"/>
    </source>
</evidence>
<dbReference type="EMBL" id="CP018145">
    <property type="protein sequence ID" value="ASJ55435.1"/>
    <property type="molecule type" value="Genomic_DNA"/>
</dbReference>
<dbReference type="RefSeq" id="WP_088909105.1">
    <property type="nucleotide sequence ID" value="NZ_CP018145.1"/>
</dbReference>
<protein>
    <submittedName>
        <fullName evidence="4">TetR family transcriptional regulator</fullName>
    </submittedName>
</protein>
<keyword evidence="1 2" id="KW-0238">DNA-binding</keyword>
<dbReference type="Gene3D" id="1.10.357.10">
    <property type="entry name" value="Tetracycline Repressor, domain 2"/>
    <property type="match status" value="1"/>
</dbReference>
<gene>
    <name evidence="4" type="ORF">BP422_18930</name>
</gene>
<evidence type="ECO:0000313" key="5">
    <source>
        <dbReference type="Proteomes" id="UP000197781"/>
    </source>
</evidence>